<keyword evidence="1" id="KW-0597">Phosphoprotein</keyword>
<dbReference type="GO" id="GO:0050869">
    <property type="term" value="P:negative regulation of B cell activation"/>
    <property type="evidence" value="ECO:0007669"/>
    <property type="project" value="TreeGrafter"/>
</dbReference>
<reference evidence="4" key="1">
    <citation type="submission" date="2025-08" db="UniProtKB">
        <authorList>
            <consortium name="Ensembl"/>
        </authorList>
    </citation>
    <scope>IDENTIFICATION</scope>
</reference>
<feature type="region of interest" description="Disordered" evidence="2">
    <location>
        <begin position="421"/>
        <end position="459"/>
    </location>
</feature>
<evidence type="ECO:0000313" key="4">
    <source>
        <dbReference type="Ensembl" id="ENSNMLP00000018187.1"/>
    </source>
</evidence>
<dbReference type="Proteomes" id="UP000694523">
    <property type="component" value="Unplaced"/>
</dbReference>
<proteinExistence type="predicted"/>
<evidence type="ECO:0000313" key="5">
    <source>
        <dbReference type="Proteomes" id="UP000694523"/>
    </source>
</evidence>
<evidence type="ECO:0000259" key="3">
    <source>
        <dbReference type="PROSITE" id="PS51376"/>
    </source>
</evidence>
<feature type="compositionally biased region" description="Polar residues" evidence="2">
    <location>
        <begin position="429"/>
        <end position="448"/>
    </location>
</feature>
<dbReference type="PROSITE" id="PS51376">
    <property type="entry name" value="DBB"/>
    <property type="match status" value="1"/>
</dbReference>
<dbReference type="GO" id="GO:0005102">
    <property type="term" value="F:signaling receptor binding"/>
    <property type="evidence" value="ECO:0007669"/>
    <property type="project" value="TreeGrafter"/>
</dbReference>
<dbReference type="InterPro" id="IPR036770">
    <property type="entry name" value="Ankyrin_rpt-contain_sf"/>
</dbReference>
<reference evidence="4" key="2">
    <citation type="submission" date="2025-09" db="UniProtKB">
        <authorList>
            <consortium name="Ensembl"/>
        </authorList>
    </citation>
    <scope>IDENTIFICATION</scope>
</reference>
<dbReference type="InterPro" id="IPR052446">
    <property type="entry name" value="B-cell_PI3K-Signaling_Adptrs"/>
</dbReference>
<organism evidence="4 5">
    <name type="scientific">Neogobius melanostomus</name>
    <name type="common">round goby</name>
    <dbReference type="NCBI Taxonomy" id="47308"/>
    <lineage>
        <taxon>Eukaryota</taxon>
        <taxon>Metazoa</taxon>
        <taxon>Chordata</taxon>
        <taxon>Craniata</taxon>
        <taxon>Vertebrata</taxon>
        <taxon>Euteleostomi</taxon>
        <taxon>Actinopterygii</taxon>
        <taxon>Neopterygii</taxon>
        <taxon>Teleostei</taxon>
        <taxon>Neoteleostei</taxon>
        <taxon>Acanthomorphata</taxon>
        <taxon>Gobiaria</taxon>
        <taxon>Gobiiformes</taxon>
        <taxon>Gobioidei</taxon>
        <taxon>Gobiidae</taxon>
        <taxon>Benthophilinae</taxon>
        <taxon>Neogobiini</taxon>
        <taxon>Neogobius</taxon>
    </lineage>
</organism>
<feature type="compositionally biased region" description="Basic residues" evidence="2">
    <location>
        <begin position="186"/>
        <end position="198"/>
    </location>
</feature>
<dbReference type="InterPro" id="IPR035897">
    <property type="entry name" value="Toll_tir_struct_dom_sf"/>
</dbReference>
<feature type="region of interest" description="Disordered" evidence="2">
    <location>
        <begin position="609"/>
        <end position="638"/>
    </location>
</feature>
<keyword evidence="5" id="KW-1185">Reference proteome</keyword>
<evidence type="ECO:0000256" key="2">
    <source>
        <dbReference type="SAM" id="MobiDB-lite"/>
    </source>
</evidence>
<dbReference type="GO" id="GO:0051898">
    <property type="term" value="P:negative regulation of phosphatidylinositol 3-kinase/protein kinase B signal transduction"/>
    <property type="evidence" value="ECO:0007669"/>
    <property type="project" value="TreeGrafter"/>
</dbReference>
<sequence length="638" mass="69902">MSRSRKLALIWDPPDNSSVVLSSLSVALSDNCTGAMNHTAQELLIIFDTSAEQWATYLQSVVSEAIPPEAVCRYDIRTASSKRDDLLRLSQYMCKVLVLSKGMLKGLCQMKRFFLARVLSPASRVVVLLCGVNSLKPFLDLVPLNGDQCLQISSEQDREEHLTAVMDVVRKGVLSPASNANPVSKKTPREKQKMHKKAPMTGHNVLSTVLLVPSRVPCGSPVEVFLLLKNQSAAKVTAAVFSKDDQIVKVKPNRWSDSVLRVNAPDFPAGIVKVTVLSNGVAPNETELLYYSSLEEMSRLLSKATDPVQFMCQALHVPSVEKLDETLSSMLLKGMPSGRFQGLQGEGTPERESCDLEVPTLLHFAALHGLKGLSSVLLQCPGAAKAVQAANRHGDTPTEIAEKHGHTELHVLLKETLKTISTRKDHGDSSMNETMHATGSASNSQKEQPVSDRGEEEGEEELYTAFGLGDAYDTLGNPNPTVVIANRPPAPTPRPEMSDTRINYNAKVLQKNMGKTELYCRPAKQTQGREDTLSPTYDTFVALPTPELHQRARTGSLPFFEGAKGHINHGQRVQKEATQQDKLSQLRAAVLNNKGDDSVYDSISIVHHTPSAVANESPRKSQSEKADFYNKPLKKTSR</sequence>
<dbReference type="SMART" id="SM01282">
    <property type="entry name" value="DBB"/>
    <property type="match status" value="1"/>
</dbReference>
<dbReference type="Pfam" id="PF18567">
    <property type="entry name" value="TIR_3"/>
    <property type="match status" value="1"/>
</dbReference>
<dbReference type="GO" id="GO:0042113">
    <property type="term" value="P:B cell activation"/>
    <property type="evidence" value="ECO:0007669"/>
    <property type="project" value="TreeGrafter"/>
</dbReference>
<dbReference type="Gene3D" id="1.25.40.20">
    <property type="entry name" value="Ankyrin repeat-containing domain"/>
    <property type="match status" value="1"/>
</dbReference>
<dbReference type="Ensembl" id="ENSNMLT00000020436.1">
    <property type="protein sequence ID" value="ENSNMLP00000018187.1"/>
    <property type="gene ID" value="ENSNMLG00000011968.1"/>
</dbReference>
<feature type="region of interest" description="Disordered" evidence="2">
    <location>
        <begin position="175"/>
        <end position="198"/>
    </location>
</feature>
<feature type="domain" description="DBB" evidence="3">
    <location>
        <begin position="211"/>
        <end position="343"/>
    </location>
</feature>
<evidence type="ECO:0000256" key="1">
    <source>
        <dbReference type="ARBA" id="ARBA00022553"/>
    </source>
</evidence>
<dbReference type="InterPro" id="IPR017893">
    <property type="entry name" value="DBB_domain"/>
</dbReference>
<dbReference type="AlphaFoldDB" id="A0A8C6TB46"/>
<dbReference type="InterPro" id="IPR041340">
    <property type="entry name" value="PIK3AP1_TIR"/>
</dbReference>
<accession>A0A8C6TB46</accession>
<protein>
    <recommendedName>
        <fullName evidence="3">DBB domain-containing protein</fullName>
    </recommendedName>
</protein>
<dbReference type="Pfam" id="PF14545">
    <property type="entry name" value="DBB"/>
    <property type="match status" value="1"/>
</dbReference>
<dbReference type="Gene3D" id="3.40.50.10140">
    <property type="entry name" value="Toll/interleukin-1 receptor homology (TIR) domain"/>
    <property type="match status" value="1"/>
</dbReference>
<dbReference type="PANTHER" id="PTHR16267:SF13">
    <property type="entry name" value="B-CELL SCAFFOLD PROTEIN WITH ANKYRIN REPEATS"/>
    <property type="match status" value="1"/>
</dbReference>
<dbReference type="GO" id="GO:1990782">
    <property type="term" value="F:protein tyrosine kinase binding"/>
    <property type="evidence" value="ECO:0007669"/>
    <property type="project" value="TreeGrafter"/>
</dbReference>
<feature type="compositionally biased region" description="Basic and acidic residues" evidence="2">
    <location>
        <begin position="617"/>
        <end position="628"/>
    </location>
</feature>
<dbReference type="PANTHER" id="PTHR16267">
    <property type="entry name" value="BANK1/PIK3AP1 FAMILY MEMBER"/>
    <property type="match status" value="1"/>
</dbReference>
<name>A0A8C6TB46_9GOBI</name>